<dbReference type="InterPro" id="IPR025996">
    <property type="entry name" value="MT1864/Rv1816-like_C"/>
</dbReference>
<dbReference type="Proteomes" id="UP001589733">
    <property type="component" value="Unassembled WGS sequence"/>
</dbReference>
<keyword evidence="3" id="KW-0804">Transcription</keyword>
<gene>
    <name evidence="6" type="ORF">ACFFLM_13080</name>
</gene>
<dbReference type="PANTHER" id="PTHR30055">
    <property type="entry name" value="HTH-TYPE TRANSCRIPTIONAL REGULATOR RUTR"/>
    <property type="match status" value="1"/>
</dbReference>
<dbReference type="Pfam" id="PF00440">
    <property type="entry name" value="TetR_N"/>
    <property type="match status" value="1"/>
</dbReference>
<dbReference type="SUPFAM" id="SSF46689">
    <property type="entry name" value="Homeodomain-like"/>
    <property type="match status" value="1"/>
</dbReference>
<organism evidence="6 7">
    <name type="scientific">Deinococcus oregonensis</name>
    <dbReference type="NCBI Taxonomy" id="1805970"/>
    <lineage>
        <taxon>Bacteria</taxon>
        <taxon>Thermotogati</taxon>
        <taxon>Deinococcota</taxon>
        <taxon>Deinococci</taxon>
        <taxon>Deinococcales</taxon>
        <taxon>Deinococcaceae</taxon>
        <taxon>Deinococcus</taxon>
    </lineage>
</organism>
<protein>
    <submittedName>
        <fullName evidence="6">TetR/AcrR family transcriptional regulator</fullName>
    </submittedName>
</protein>
<accession>A0ABV6B3A0</accession>
<dbReference type="Gene3D" id="1.10.10.60">
    <property type="entry name" value="Homeodomain-like"/>
    <property type="match status" value="1"/>
</dbReference>
<dbReference type="InterPro" id="IPR009057">
    <property type="entry name" value="Homeodomain-like_sf"/>
</dbReference>
<feature type="domain" description="HTH tetR-type" evidence="5">
    <location>
        <begin position="6"/>
        <end position="66"/>
    </location>
</feature>
<dbReference type="InterPro" id="IPR001647">
    <property type="entry name" value="HTH_TetR"/>
</dbReference>
<reference evidence="6 7" key="1">
    <citation type="submission" date="2024-09" db="EMBL/GenBank/DDBJ databases">
        <authorList>
            <person name="Sun Q."/>
            <person name="Mori K."/>
        </authorList>
    </citation>
    <scope>NUCLEOTIDE SEQUENCE [LARGE SCALE GENOMIC DNA]</scope>
    <source>
        <strain evidence="6 7">JCM 13503</strain>
    </source>
</reference>
<sequence>MPYPAKLTPDTILQVASVLLRAGGAEAVGMRALAGALGVQPSSLYRHFADRAAVLAALEDQTSLDLNAALTRAAAGLPPADALRALAHAYLDFARSDPHAYGLLLMPRAPYTAQPGAAQDLWKSVLAVVGAVTGQTDDTAATVAFWAYLHGFATLELSGQFGRSGPRGGFERGLEALIVGLSFPAQAGDTLPHSSPLL</sequence>
<evidence type="ECO:0000256" key="3">
    <source>
        <dbReference type="ARBA" id="ARBA00023163"/>
    </source>
</evidence>
<evidence type="ECO:0000256" key="1">
    <source>
        <dbReference type="ARBA" id="ARBA00023015"/>
    </source>
</evidence>
<dbReference type="Gene3D" id="1.10.357.10">
    <property type="entry name" value="Tetracycline Repressor, domain 2"/>
    <property type="match status" value="1"/>
</dbReference>
<dbReference type="SUPFAM" id="SSF48498">
    <property type="entry name" value="Tetracyclin repressor-like, C-terminal domain"/>
    <property type="match status" value="1"/>
</dbReference>
<dbReference type="InterPro" id="IPR050109">
    <property type="entry name" value="HTH-type_TetR-like_transc_reg"/>
</dbReference>
<dbReference type="Pfam" id="PF13305">
    <property type="entry name" value="TetR_C_33"/>
    <property type="match status" value="1"/>
</dbReference>
<evidence type="ECO:0000259" key="5">
    <source>
        <dbReference type="PROSITE" id="PS50977"/>
    </source>
</evidence>
<keyword evidence="7" id="KW-1185">Reference proteome</keyword>
<name>A0ABV6B3A0_9DEIO</name>
<evidence type="ECO:0000256" key="4">
    <source>
        <dbReference type="PROSITE-ProRule" id="PRU00335"/>
    </source>
</evidence>
<dbReference type="PRINTS" id="PR00455">
    <property type="entry name" value="HTHTETR"/>
</dbReference>
<evidence type="ECO:0000313" key="7">
    <source>
        <dbReference type="Proteomes" id="UP001589733"/>
    </source>
</evidence>
<dbReference type="EMBL" id="JBHLYR010000044">
    <property type="protein sequence ID" value="MFB9992901.1"/>
    <property type="molecule type" value="Genomic_DNA"/>
</dbReference>
<keyword evidence="2 4" id="KW-0238">DNA-binding</keyword>
<dbReference type="PANTHER" id="PTHR30055:SF239">
    <property type="entry name" value="TRANSCRIPTIONAL REGULATORY PROTEIN"/>
    <property type="match status" value="1"/>
</dbReference>
<evidence type="ECO:0000256" key="2">
    <source>
        <dbReference type="ARBA" id="ARBA00023125"/>
    </source>
</evidence>
<dbReference type="InterPro" id="IPR036271">
    <property type="entry name" value="Tet_transcr_reg_TetR-rel_C_sf"/>
</dbReference>
<feature type="DNA-binding region" description="H-T-H motif" evidence="4">
    <location>
        <begin position="29"/>
        <end position="48"/>
    </location>
</feature>
<evidence type="ECO:0000313" key="6">
    <source>
        <dbReference type="EMBL" id="MFB9992901.1"/>
    </source>
</evidence>
<dbReference type="RefSeq" id="WP_380010677.1">
    <property type="nucleotide sequence ID" value="NZ_JBHLYR010000044.1"/>
</dbReference>
<dbReference type="PROSITE" id="PS50977">
    <property type="entry name" value="HTH_TETR_2"/>
    <property type="match status" value="1"/>
</dbReference>
<keyword evidence="1" id="KW-0805">Transcription regulation</keyword>
<comment type="caution">
    <text evidence="6">The sequence shown here is derived from an EMBL/GenBank/DDBJ whole genome shotgun (WGS) entry which is preliminary data.</text>
</comment>
<proteinExistence type="predicted"/>